<evidence type="ECO:0000313" key="3">
    <source>
        <dbReference type="WBParaSite" id="ALUE_0001550801-mRNA-1"/>
    </source>
</evidence>
<evidence type="ECO:0000256" key="1">
    <source>
        <dbReference type="SAM" id="MobiDB-lite"/>
    </source>
</evidence>
<protein>
    <submittedName>
        <fullName evidence="3">FERM domain-containing protein</fullName>
    </submittedName>
</protein>
<name>A0A0M3ICB5_ASCLU</name>
<accession>A0A0M3ICB5</accession>
<evidence type="ECO:0000313" key="2">
    <source>
        <dbReference type="Proteomes" id="UP000036681"/>
    </source>
</evidence>
<keyword evidence="2" id="KW-1185">Reference proteome</keyword>
<feature type="region of interest" description="Disordered" evidence="1">
    <location>
        <begin position="120"/>
        <end position="139"/>
    </location>
</feature>
<organism evidence="2 3">
    <name type="scientific">Ascaris lumbricoides</name>
    <name type="common">Giant roundworm</name>
    <dbReference type="NCBI Taxonomy" id="6252"/>
    <lineage>
        <taxon>Eukaryota</taxon>
        <taxon>Metazoa</taxon>
        <taxon>Ecdysozoa</taxon>
        <taxon>Nematoda</taxon>
        <taxon>Chromadorea</taxon>
        <taxon>Rhabditida</taxon>
        <taxon>Spirurina</taxon>
        <taxon>Ascaridomorpha</taxon>
        <taxon>Ascaridoidea</taxon>
        <taxon>Ascarididae</taxon>
        <taxon>Ascaris</taxon>
    </lineage>
</organism>
<reference evidence="3" key="1">
    <citation type="submission" date="2017-02" db="UniProtKB">
        <authorList>
            <consortium name="WormBaseParasite"/>
        </authorList>
    </citation>
    <scope>IDENTIFICATION</scope>
</reference>
<sequence length="326" mass="38878">MQPNFQADLHFTRVTPYNPEKKSFRWSVPLKVRNDCQLNSIYYNEGFQVESDSDSPPSYAVVEDRHGNLVSKALNVRFLTEYLYPLIIDNKIEKFFKVIWPQRPEKGRYSLEEYKKRKAHQKELQRRKQRLAKKREQRERRKNDKMFEFFFFTPIKLYLQFAYLFIKAIKGDENASATKQSNIFSEGDHRNEKFESSISKFVGVMAYSQLRRLLHPTEFRLYYLCPERISNLAEVISITNNKKYKVPIRMPLKLAYMSSSGKLYQFGFNETLTNNGSISWQLDLRPFNTKEQPIFKSLQALIKYYESYANIHRRNGTIENFPIDEK</sequence>
<dbReference type="PANTHER" id="PTHR31128">
    <property type="entry name" value="PROTEIN CBR-CLEC-135-RELATED"/>
    <property type="match status" value="1"/>
</dbReference>
<dbReference type="AlphaFoldDB" id="A0A0M3ICB5"/>
<proteinExistence type="predicted"/>
<dbReference type="Proteomes" id="UP000036681">
    <property type="component" value="Unplaced"/>
</dbReference>
<dbReference type="WBParaSite" id="ALUE_0001550801-mRNA-1">
    <property type="protein sequence ID" value="ALUE_0001550801-mRNA-1"/>
    <property type="gene ID" value="ALUE_0001550801"/>
</dbReference>